<dbReference type="GO" id="GO:0036376">
    <property type="term" value="P:sodium ion export across plasma membrane"/>
    <property type="evidence" value="ECO:0007669"/>
    <property type="project" value="InterPro"/>
</dbReference>
<feature type="region of interest" description="Disordered" evidence="6">
    <location>
        <begin position="195"/>
        <end position="225"/>
    </location>
</feature>
<name>A0A7W8HCE5_9FIRM</name>
<dbReference type="EMBL" id="JACHFW010000009">
    <property type="protein sequence ID" value="MBB5265145.1"/>
    <property type="molecule type" value="Genomic_DNA"/>
</dbReference>
<dbReference type="Gene3D" id="3.10.450.590">
    <property type="match status" value="1"/>
</dbReference>
<keyword evidence="8" id="KW-0732">Signal</keyword>
<feature type="signal peptide" evidence="8">
    <location>
        <begin position="1"/>
        <end position="21"/>
    </location>
</feature>
<feature type="compositionally biased region" description="Basic and acidic residues" evidence="6">
    <location>
        <begin position="195"/>
        <end position="206"/>
    </location>
</feature>
<feature type="compositionally biased region" description="Pro residues" evidence="6">
    <location>
        <begin position="207"/>
        <end position="220"/>
    </location>
</feature>
<gene>
    <name evidence="9" type="ORF">HNP82_002284</name>
</gene>
<evidence type="ECO:0000313" key="10">
    <source>
        <dbReference type="Proteomes" id="UP000543642"/>
    </source>
</evidence>
<dbReference type="NCBIfam" id="TIGR01195">
    <property type="entry name" value="oadG_fam"/>
    <property type="match status" value="1"/>
</dbReference>
<keyword evidence="5 7" id="KW-0472">Membrane</keyword>
<feature type="transmembrane region" description="Helical" evidence="7">
    <location>
        <begin position="160"/>
        <end position="180"/>
    </location>
</feature>
<dbReference type="Proteomes" id="UP000543642">
    <property type="component" value="Unassembled WGS sequence"/>
</dbReference>
<evidence type="ECO:0000256" key="2">
    <source>
        <dbReference type="ARBA" id="ARBA00022475"/>
    </source>
</evidence>
<evidence type="ECO:0000256" key="3">
    <source>
        <dbReference type="ARBA" id="ARBA00022692"/>
    </source>
</evidence>
<keyword evidence="3 7" id="KW-0812">Transmembrane</keyword>
<evidence type="ECO:0000256" key="7">
    <source>
        <dbReference type="SAM" id="Phobius"/>
    </source>
</evidence>
<evidence type="ECO:0000256" key="1">
    <source>
        <dbReference type="ARBA" id="ARBA00004236"/>
    </source>
</evidence>
<evidence type="ECO:0000256" key="8">
    <source>
        <dbReference type="SAM" id="SignalP"/>
    </source>
</evidence>
<dbReference type="RefSeq" id="WP_183774727.1">
    <property type="nucleotide sequence ID" value="NZ_CAWVEG010000122.1"/>
</dbReference>
<dbReference type="GO" id="GO:0015081">
    <property type="term" value="F:sodium ion transmembrane transporter activity"/>
    <property type="evidence" value="ECO:0007669"/>
    <property type="project" value="InterPro"/>
</dbReference>
<keyword evidence="10" id="KW-1185">Reference proteome</keyword>
<organism evidence="9 10">
    <name type="scientific">Catenibacillus scindens</name>
    <dbReference type="NCBI Taxonomy" id="673271"/>
    <lineage>
        <taxon>Bacteria</taxon>
        <taxon>Bacillati</taxon>
        <taxon>Bacillota</taxon>
        <taxon>Clostridia</taxon>
        <taxon>Lachnospirales</taxon>
        <taxon>Lachnospiraceae</taxon>
        <taxon>Catenibacillus</taxon>
    </lineage>
</organism>
<reference evidence="9 10" key="1">
    <citation type="submission" date="2020-08" db="EMBL/GenBank/DDBJ databases">
        <title>Genomic Encyclopedia of Type Strains, Phase IV (KMG-IV): sequencing the most valuable type-strain genomes for metagenomic binning, comparative biology and taxonomic classification.</title>
        <authorList>
            <person name="Goeker M."/>
        </authorList>
    </citation>
    <scope>NUCLEOTIDE SEQUENCE [LARGE SCALE GENOMIC DNA]</scope>
    <source>
        <strain evidence="9 10">DSM 106146</strain>
    </source>
</reference>
<feature type="chain" id="PRO_5038710462" evidence="8">
    <location>
        <begin position="22"/>
        <end position="267"/>
    </location>
</feature>
<dbReference type="GO" id="GO:0005886">
    <property type="term" value="C:plasma membrane"/>
    <property type="evidence" value="ECO:0007669"/>
    <property type="project" value="UniProtKB-SubCell"/>
</dbReference>
<evidence type="ECO:0000313" key="9">
    <source>
        <dbReference type="EMBL" id="MBB5265145.1"/>
    </source>
</evidence>
<evidence type="ECO:0000256" key="4">
    <source>
        <dbReference type="ARBA" id="ARBA00022989"/>
    </source>
</evidence>
<proteinExistence type="predicted"/>
<dbReference type="AlphaFoldDB" id="A0A7W8HCE5"/>
<evidence type="ECO:0000256" key="6">
    <source>
        <dbReference type="SAM" id="MobiDB-lite"/>
    </source>
</evidence>
<dbReference type="Pfam" id="PF04277">
    <property type="entry name" value="OAD_gamma"/>
    <property type="match status" value="1"/>
</dbReference>
<dbReference type="InterPro" id="IPR005899">
    <property type="entry name" value="Na_pump_deCOase"/>
</dbReference>
<keyword evidence="4 7" id="KW-1133">Transmembrane helix</keyword>
<accession>A0A7W8HCE5</accession>
<comment type="subcellular location">
    <subcellularLocation>
        <location evidence="1">Cell membrane</location>
    </subcellularLocation>
</comment>
<dbReference type="PROSITE" id="PS51257">
    <property type="entry name" value="PROKAR_LIPOPROTEIN"/>
    <property type="match status" value="1"/>
</dbReference>
<evidence type="ECO:0000256" key="5">
    <source>
        <dbReference type="ARBA" id="ARBA00023136"/>
    </source>
</evidence>
<keyword evidence="2" id="KW-1003">Cell membrane</keyword>
<protein>
    <submittedName>
        <fullName evidence="9">Sodium pump decarboxylase gamma subunit</fullName>
    </submittedName>
</protein>
<sequence>MKKLTAFLCMLICILSLTACAQTDTEATSSSNYDVATLQDNVENLITSLEDTADSDIESIINMNNKLIADDDETALSIKNSYQSWLDSKEELGAFTPQDSDVCTVTEDDDGVTVTLETVFEKRDATVTVSYDVTGQMVSFAFSPVYSLAENLESAALNTVLGMGIVFIVLIFIAFIISLFKFIYKAQNRTAGAEKEKESLSQKPERPAPAPVAAPTPAPAPVSSEEVDDLELVAVITAAVAASMNTSVDSLVVRSIKKRSTNKWQKA</sequence>
<comment type="caution">
    <text evidence="9">The sequence shown here is derived from an EMBL/GenBank/DDBJ whole genome shotgun (WGS) entry which is preliminary data.</text>
</comment>